<gene>
    <name evidence="1" type="ORF">AWU65_04925</name>
</gene>
<dbReference type="SUPFAM" id="SSF55486">
    <property type="entry name" value="Metalloproteases ('zincins'), catalytic domain"/>
    <property type="match status" value="1"/>
</dbReference>
<accession>A0A163H4W5</accession>
<proteinExistence type="predicted"/>
<evidence type="ECO:0008006" key="3">
    <source>
        <dbReference type="Google" id="ProtNLM"/>
    </source>
</evidence>
<reference evidence="1" key="1">
    <citation type="journal article" date="2016" name="Genome Announc.">
        <title>Draft genomes of two strains of Paenibacillus glucanolyticus with capability to degrade lignocellulose.</title>
        <authorList>
            <person name="Mathews S.L."/>
            <person name="Pawlak J."/>
            <person name="Grunden A.M."/>
        </authorList>
    </citation>
    <scope>NUCLEOTIDE SEQUENCE [LARGE SCALE GENOMIC DNA]</scope>
    <source>
        <strain evidence="1">SLM1</strain>
    </source>
</reference>
<evidence type="ECO:0000313" key="2">
    <source>
        <dbReference type="Proteomes" id="UP000076796"/>
    </source>
</evidence>
<dbReference type="OrthoDB" id="2640398at2"/>
<evidence type="ECO:0000313" key="1">
    <source>
        <dbReference type="EMBL" id="KZS45321.1"/>
    </source>
</evidence>
<name>A0A163H4W5_9BACL</name>
<dbReference type="Gene3D" id="3.40.390.10">
    <property type="entry name" value="Collagenase (Catalytic Domain)"/>
    <property type="match status" value="1"/>
</dbReference>
<keyword evidence="2" id="KW-1185">Reference proteome</keyword>
<sequence length="181" mass="20179">MLKKKTSLILTAIIRLVLLFSSSVYAYVPLKTGYLSPSIRFAPQPSQYESALISAAAFWNAASTKVYISRDANADNTVIMGNLSDTQIFGSYTPQFLDRHGQASQFQIWINQTAVVNQTTLGKDFWNVAQSIFAHELGHALHIGDLRSGDVLMNQLRDRNKIVKPQPDDINGVNAYVYPKQ</sequence>
<protein>
    <recommendedName>
        <fullName evidence="3">Peptidase M10 metallopeptidase domain-containing protein</fullName>
    </recommendedName>
</protein>
<dbReference type="GeneID" id="97553429"/>
<dbReference type="InterPro" id="IPR024079">
    <property type="entry name" value="MetalloPept_cat_dom_sf"/>
</dbReference>
<organism evidence="1 2">
    <name type="scientific">Paenibacillus glucanolyticus</name>
    <dbReference type="NCBI Taxonomy" id="59843"/>
    <lineage>
        <taxon>Bacteria</taxon>
        <taxon>Bacillati</taxon>
        <taxon>Bacillota</taxon>
        <taxon>Bacilli</taxon>
        <taxon>Bacillales</taxon>
        <taxon>Paenibacillaceae</taxon>
        <taxon>Paenibacillus</taxon>
    </lineage>
</organism>
<comment type="caution">
    <text evidence="1">The sequence shown here is derived from an EMBL/GenBank/DDBJ whole genome shotgun (WGS) entry which is preliminary data.</text>
</comment>
<dbReference type="Proteomes" id="UP000076796">
    <property type="component" value="Unassembled WGS sequence"/>
</dbReference>
<dbReference type="GO" id="GO:0008237">
    <property type="term" value="F:metallopeptidase activity"/>
    <property type="evidence" value="ECO:0007669"/>
    <property type="project" value="InterPro"/>
</dbReference>
<dbReference type="EMBL" id="LWMH01000001">
    <property type="protein sequence ID" value="KZS45321.1"/>
    <property type="molecule type" value="Genomic_DNA"/>
</dbReference>
<dbReference type="RefSeq" id="WP_063477739.1">
    <property type="nucleotide sequence ID" value="NZ_CP147845.1"/>
</dbReference>
<dbReference type="AlphaFoldDB" id="A0A163H4W5"/>